<name>A0AAU8CF92_9EURY</name>
<reference evidence="3" key="1">
    <citation type="submission" date="2024-06" db="EMBL/GenBank/DDBJ databases">
        <title>Genome Sequence of an extremely halophilic archaeon isolated from Permian era halite, Salado Formation, Carlsbad, New Mexico: Halobacterium sp. strain NMX12-1.</title>
        <authorList>
            <person name="Sotoa L."/>
            <person name="DasSarma P."/>
            <person name="Anton B.P."/>
            <person name="Vincze T."/>
            <person name="Verma I."/>
            <person name="Eralp B."/>
            <person name="Powers D.W."/>
            <person name="Dozier B.L."/>
            <person name="Roberts R.J."/>
            <person name="DasSarma S."/>
        </authorList>
    </citation>
    <scope>NUCLEOTIDE SEQUENCE</scope>
    <source>
        <strain evidence="3">NMX12-1</strain>
    </source>
</reference>
<dbReference type="RefSeq" id="WP_353634609.1">
    <property type="nucleotide sequence ID" value="NZ_CP159204.1"/>
</dbReference>
<evidence type="ECO:0000256" key="1">
    <source>
        <dbReference type="SAM" id="MobiDB-lite"/>
    </source>
</evidence>
<proteinExistence type="predicted"/>
<evidence type="ECO:0000313" key="3">
    <source>
        <dbReference type="EMBL" id="XCF16864.1"/>
    </source>
</evidence>
<dbReference type="GeneID" id="91107947"/>
<accession>A0AAU8CF92</accession>
<dbReference type="AlphaFoldDB" id="A0AAU8CF92"/>
<sequence>MTYTDFDSDGLADELALAVALFLTLMAAWEVIQSVTSSSEPAPRTEQSVTLGEDALRRLEDGEPVTVQRWHGGDLELTGAQVIDVQPVEDESDD</sequence>
<keyword evidence="2" id="KW-0472">Membrane</keyword>
<protein>
    <submittedName>
        <fullName evidence="3">Uncharacterized protein</fullName>
    </submittedName>
</protein>
<organism evidence="3">
    <name type="scientific">Halobacterium sp. NMX12-1</name>
    <dbReference type="NCBI Taxonomy" id="3166650"/>
    <lineage>
        <taxon>Archaea</taxon>
        <taxon>Methanobacteriati</taxon>
        <taxon>Methanobacteriota</taxon>
        <taxon>Stenosarchaea group</taxon>
        <taxon>Halobacteria</taxon>
        <taxon>Halobacteriales</taxon>
        <taxon>Halobacteriaceae</taxon>
        <taxon>Halobacterium</taxon>
    </lineage>
</organism>
<feature type="transmembrane region" description="Helical" evidence="2">
    <location>
        <begin position="15"/>
        <end position="32"/>
    </location>
</feature>
<gene>
    <name evidence="3" type="ORF">ABSL23_02320</name>
</gene>
<keyword evidence="2" id="KW-0812">Transmembrane</keyword>
<keyword evidence="2" id="KW-1133">Transmembrane helix</keyword>
<feature type="region of interest" description="Disordered" evidence="1">
    <location>
        <begin position="35"/>
        <end position="54"/>
    </location>
</feature>
<evidence type="ECO:0000256" key="2">
    <source>
        <dbReference type="SAM" id="Phobius"/>
    </source>
</evidence>
<feature type="compositionally biased region" description="Polar residues" evidence="1">
    <location>
        <begin position="35"/>
        <end position="50"/>
    </location>
</feature>
<dbReference type="EMBL" id="CP159204">
    <property type="protein sequence ID" value="XCF16864.1"/>
    <property type="molecule type" value="Genomic_DNA"/>
</dbReference>
<dbReference type="KEGG" id="hanx:ABSL23_02320"/>